<dbReference type="PANTHER" id="PTHR10848">
    <property type="entry name" value="MEIOTIC RECOMBINATION PROTEIN SPO11"/>
    <property type="match status" value="1"/>
</dbReference>
<keyword evidence="8 10" id="KW-0238">DNA-binding</keyword>
<dbReference type="GO" id="GO:0000706">
    <property type="term" value="P:meiotic DNA double-strand break processing"/>
    <property type="evidence" value="ECO:0007669"/>
    <property type="project" value="TreeGrafter"/>
</dbReference>
<evidence type="ECO:0000259" key="11">
    <source>
        <dbReference type="Pfam" id="PF04406"/>
    </source>
</evidence>
<dbReference type="GO" id="GO:0003677">
    <property type="term" value="F:DNA binding"/>
    <property type="evidence" value="ECO:0007669"/>
    <property type="project" value="UniProtKB-UniRule"/>
</dbReference>
<dbReference type="OrthoDB" id="5377392at2759"/>
<dbReference type="PROSITE" id="PS52041">
    <property type="entry name" value="TOPO_IIB"/>
    <property type="match status" value="1"/>
</dbReference>
<evidence type="ECO:0000256" key="1">
    <source>
        <dbReference type="ARBA" id="ARBA00000185"/>
    </source>
</evidence>
<dbReference type="GeneID" id="14887284"/>
<name>A0A0A1U8X8_ENTIV</name>
<evidence type="ECO:0000256" key="7">
    <source>
        <dbReference type="ARBA" id="ARBA00023029"/>
    </source>
</evidence>
<reference evidence="13 14" key="1">
    <citation type="submission" date="2012-10" db="EMBL/GenBank/DDBJ databases">
        <authorList>
            <person name="Zafar N."/>
            <person name="Inman J."/>
            <person name="Hall N."/>
            <person name="Lorenzi H."/>
            <person name="Caler E."/>
        </authorList>
    </citation>
    <scope>NUCLEOTIDE SEQUENCE [LARGE SCALE GENOMIC DNA]</scope>
    <source>
        <strain evidence="13 14">IP1</strain>
    </source>
</reference>
<dbReference type="AlphaFoldDB" id="A0A0A1U8X8"/>
<dbReference type="GO" id="GO:0005524">
    <property type="term" value="F:ATP binding"/>
    <property type="evidence" value="ECO:0007669"/>
    <property type="project" value="InterPro"/>
</dbReference>
<evidence type="ECO:0000256" key="8">
    <source>
        <dbReference type="ARBA" id="ARBA00023125"/>
    </source>
</evidence>
<organism evidence="13 14">
    <name type="scientific">Entamoeba invadens IP1</name>
    <dbReference type="NCBI Taxonomy" id="370355"/>
    <lineage>
        <taxon>Eukaryota</taxon>
        <taxon>Amoebozoa</taxon>
        <taxon>Evosea</taxon>
        <taxon>Archamoebae</taxon>
        <taxon>Mastigamoebida</taxon>
        <taxon>Entamoebidae</taxon>
        <taxon>Entamoeba</taxon>
    </lineage>
</organism>
<keyword evidence="7 10" id="KW-0799">Topoisomerase</keyword>
<comment type="similarity">
    <text evidence="3 10">Belongs to the TOP6A family.</text>
</comment>
<dbReference type="SUPFAM" id="SSF56726">
    <property type="entry name" value="DNA topoisomerase IV, alpha subunit"/>
    <property type="match status" value="1"/>
</dbReference>
<keyword evidence="5" id="KW-0479">Metal-binding</keyword>
<evidence type="ECO:0000256" key="6">
    <source>
        <dbReference type="ARBA" id="ARBA00022842"/>
    </source>
</evidence>
<feature type="domain" description="Topoisomerase 6 subunit A/Spo11 TOPRIM" evidence="12">
    <location>
        <begin position="172"/>
        <end position="242"/>
    </location>
</feature>
<dbReference type="GO" id="GO:0000228">
    <property type="term" value="C:nuclear chromosome"/>
    <property type="evidence" value="ECO:0007669"/>
    <property type="project" value="TreeGrafter"/>
</dbReference>
<keyword evidence="14" id="KW-1185">Reference proteome</keyword>
<dbReference type="PRINTS" id="PR01550">
    <property type="entry name" value="TOP6AFAMILY"/>
</dbReference>
<dbReference type="VEuPathDB" id="AmoebaDB:EIN_229710"/>
<dbReference type="InterPro" id="IPR034136">
    <property type="entry name" value="TOPRIM_Topo6A/Spo11"/>
</dbReference>
<evidence type="ECO:0000256" key="3">
    <source>
        <dbReference type="ARBA" id="ARBA00006559"/>
    </source>
</evidence>
<feature type="active site" description="O-(5'-phospho-DNA)-tyrosine intermediate" evidence="10">
    <location>
        <position position="95"/>
    </location>
</feature>
<dbReference type="Pfam" id="PF04406">
    <property type="entry name" value="TP6A_N"/>
    <property type="match status" value="1"/>
</dbReference>
<dbReference type="RefSeq" id="XP_004255209.1">
    <property type="nucleotide sequence ID" value="XM_004255161.1"/>
</dbReference>
<protein>
    <recommendedName>
        <fullName evidence="4">DNA topoisomerase (ATP-hydrolyzing)</fullName>
        <ecNumber evidence="4">5.6.2.2</ecNumber>
    </recommendedName>
</protein>
<accession>A0A0A1U8X8</accession>
<evidence type="ECO:0000313" key="13">
    <source>
        <dbReference type="EMBL" id="ELP88438.1"/>
    </source>
</evidence>
<dbReference type="EC" id="5.6.2.2" evidence="4"/>
<dbReference type="EMBL" id="KB206756">
    <property type="protein sequence ID" value="ELP88438.1"/>
    <property type="molecule type" value="Genomic_DNA"/>
</dbReference>
<dbReference type="OMA" id="MEIEIFT"/>
<feature type="domain" description="Spo11/DNA topoisomerase VI subunit A N-terminal" evidence="11">
    <location>
        <begin position="67"/>
        <end position="128"/>
    </location>
</feature>
<dbReference type="InterPro" id="IPR036078">
    <property type="entry name" value="Spo11/TopoVI_A_sf"/>
</dbReference>
<evidence type="ECO:0000256" key="9">
    <source>
        <dbReference type="ARBA" id="ARBA00023235"/>
    </source>
</evidence>
<evidence type="ECO:0000313" key="14">
    <source>
        <dbReference type="Proteomes" id="UP000014680"/>
    </source>
</evidence>
<dbReference type="InterPro" id="IPR013049">
    <property type="entry name" value="Spo11/TopoVI_A_N"/>
</dbReference>
<dbReference type="GO" id="GO:0003918">
    <property type="term" value="F:DNA topoisomerase type II (double strand cut, ATP-hydrolyzing) activity"/>
    <property type="evidence" value="ECO:0007669"/>
    <property type="project" value="UniProtKB-UniRule"/>
</dbReference>
<dbReference type="GO" id="GO:0046872">
    <property type="term" value="F:metal ion binding"/>
    <property type="evidence" value="ECO:0007669"/>
    <property type="project" value="UniProtKB-KW"/>
</dbReference>
<sequence>MGKYKNLKVNESNNLTKPAMATGAQKKQILNTIQESLLDFLSQLNCITSCSDKVESPLFKKRSSLREIAQVCVVLKAIHEAVQSGISITKRHIYYLEKDLFTCQNTVDRIIKRLSKYVFKAPKEAFNVIAAPKGFFNGNVGFGKNQSSATTRLIPTVPFLANNSANTHIAGILVVEKYTVFEKIVSSHWFASMKGEILVVTGCGFPDTATCVFVSTISTTTKCPVYCLVDFDPCGLDIFASYVEKLGDVVVKLLLYKQVKGVFDQIKNTHKLPLNAGDVNRLLRIRAETNDDEVKNVVELLLENNCKIEMEAFSSTDESMLLTDSFLPSLFPQYRQKVEE</sequence>
<dbReference type="GO" id="GO:0007131">
    <property type="term" value="P:reciprocal meiotic recombination"/>
    <property type="evidence" value="ECO:0007669"/>
    <property type="project" value="TreeGrafter"/>
</dbReference>
<keyword evidence="9 10" id="KW-0413">Isomerase</keyword>
<evidence type="ECO:0000256" key="10">
    <source>
        <dbReference type="PROSITE-ProRule" id="PRU01385"/>
    </source>
</evidence>
<comment type="cofactor">
    <cofactor evidence="2">
        <name>Mg(2+)</name>
        <dbReference type="ChEBI" id="CHEBI:18420"/>
    </cofactor>
</comment>
<dbReference type="InterPro" id="IPR002815">
    <property type="entry name" value="Spo11/TopoVI_A"/>
</dbReference>
<dbReference type="KEGG" id="eiv:EIN_229710"/>
<dbReference type="InterPro" id="IPR036388">
    <property type="entry name" value="WH-like_DNA-bd_sf"/>
</dbReference>
<proteinExistence type="inferred from homology"/>
<dbReference type="Gene3D" id="1.10.10.10">
    <property type="entry name" value="Winged helix-like DNA-binding domain superfamily/Winged helix DNA-binding domain"/>
    <property type="match status" value="1"/>
</dbReference>
<evidence type="ECO:0000256" key="5">
    <source>
        <dbReference type="ARBA" id="ARBA00022723"/>
    </source>
</evidence>
<evidence type="ECO:0000256" key="2">
    <source>
        <dbReference type="ARBA" id="ARBA00001946"/>
    </source>
</evidence>
<dbReference type="Gene3D" id="3.40.1360.10">
    <property type="match status" value="1"/>
</dbReference>
<dbReference type="PANTHER" id="PTHR10848:SF0">
    <property type="entry name" value="MEIOTIC RECOMBINATION PROTEIN SPO11"/>
    <property type="match status" value="1"/>
</dbReference>
<evidence type="ECO:0000256" key="4">
    <source>
        <dbReference type="ARBA" id="ARBA00012895"/>
    </source>
</evidence>
<dbReference type="GO" id="GO:0042138">
    <property type="term" value="P:meiotic DNA double-strand break formation"/>
    <property type="evidence" value="ECO:0007669"/>
    <property type="project" value="TreeGrafter"/>
</dbReference>
<dbReference type="Proteomes" id="UP000014680">
    <property type="component" value="Unassembled WGS sequence"/>
</dbReference>
<comment type="catalytic activity">
    <reaction evidence="1 10">
        <text>ATP-dependent breakage, passage and rejoining of double-stranded DNA.</text>
        <dbReference type="EC" id="5.6.2.2"/>
    </reaction>
</comment>
<gene>
    <name evidence="13" type="ORF">EIN_229710</name>
</gene>
<dbReference type="Pfam" id="PF21180">
    <property type="entry name" value="TOP6A-Spo11_Toprim"/>
    <property type="match status" value="1"/>
</dbReference>
<keyword evidence="6" id="KW-0460">Magnesium</keyword>
<evidence type="ECO:0000259" key="12">
    <source>
        <dbReference type="Pfam" id="PF21180"/>
    </source>
</evidence>